<dbReference type="EC" id="2.1.1.199" evidence="6"/>
<dbReference type="Pfam" id="PF01795">
    <property type="entry name" value="Methyltransf_5"/>
    <property type="match status" value="1"/>
</dbReference>
<dbReference type="GO" id="GO:0071424">
    <property type="term" value="F:rRNA (cytosine-N4-)-methyltransferase activity"/>
    <property type="evidence" value="ECO:0007669"/>
    <property type="project" value="UniProtKB-UniRule"/>
</dbReference>
<accession>A0A1F7WU10</accession>
<dbReference type="NCBIfam" id="TIGR00006">
    <property type="entry name" value="16S rRNA (cytosine(1402)-N(4))-methyltransferase RsmH"/>
    <property type="match status" value="1"/>
</dbReference>
<keyword evidence="2 6" id="KW-0698">rRNA processing</keyword>
<comment type="caution">
    <text evidence="7">The sequence shown here is derived from an EMBL/GenBank/DDBJ whole genome shotgun (WGS) entry which is preliminary data.</text>
</comment>
<gene>
    <name evidence="6" type="primary">rsmH</name>
    <name evidence="7" type="ORF">A2125_00350</name>
</gene>
<feature type="binding site" evidence="6">
    <location>
        <position position="111"/>
    </location>
    <ligand>
        <name>S-adenosyl-L-methionine</name>
        <dbReference type="ChEBI" id="CHEBI:59789"/>
    </ligand>
</feature>
<sequence length="305" mass="33191">MLSEVLLYLGLDAPLHTQAKVTTAQSIDMSSSFSVKTVIDATVGAGGYSREICGTGAKVLGIEIDPAMAEIAKLSLKESCPSFKLIVGNFANIESIAKIEGFEAVWGIVFDLGVASPQLISLTRGFSFKNPDALLDMRLDPENQGVSASDLLNALDKSSLMKLFSQTCQFHESKRLAVRIIEERILKPFETVGDFIEATKGIFKKRGIVNPATRPFLALRIAVNSELENLQVALTDSAKLLKPGGRIVVVSFHSGEDQIVKKTFLQFVKLGLGRVLTKKPIVASRAEIEINPRARSAKLRAFEKN</sequence>
<organism evidence="7 8">
    <name type="scientific">Candidatus Woesebacteria bacterium GWB1_43_5</name>
    <dbReference type="NCBI Taxonomy" id="1802474"/>
    <lineage>
        <taxon>Bacteria</taxon>
        <taxon>Candidatus Woeseibacteriota</taxon>
    </lineage>
</organism>
<dbReference type="EMBL" id="MGFM01000012">
    <property type="protein sequence ID" value="OGM05929.1"/>
    <property type="molecule type" value="Genomic_DNA"/>
</dbReference>
<dbReference type="PANTHER" id="PTHR11265">
    <property type="entry name" value="S-ADENOSYL-METHYLTRANSFERASE MRAW"/>
    <property type="match status" value="1"/>
</dbReference>
<dbReference type="PIRSF" id="PIRSF004486">
    <property type="entry name" value="MraW"/>
    <property type="match status" value="1"/>
</dbReference>
<dbReference type="SUPFAM" id="SSF53335">
    <property type="entry name" value="S-adenosyl-L-methionine-dependent methyltransferases"/>
    <property type="match status" value="1"/>
</dbReference>
<protein>
    <recommendedName>
        <fullName evidence="6">Ribosomal RNA small subunit methyltransferase H</fullName>
        <ecNumber evidence="6">2.1.1.199</ecNumber>
    </recommendedName>
    <alternativeName>
        <fullName evidence="6">16S rRNA m(4)C1402 methyltransferase</fullName>
    </alternativeName>
    <alternativeName>
        <fullName evidence="6">rRNA (cytosine-N(4)-)-methyltransferase RsmH</fullName>
    </alternativeName>
</protein>
<dbReference type="GO" id="GO:0070475">
    <property type="term" value="P:rRNA base methylation"/>
    <property type="evidence" value="ECO:0007669"/>
    <property type="project" value="UniProtKB-UniRule"/>
</dbReference>
<dbReference type="InterPro" id="IPR002903">
    <property type="entry name" value="RsmH"/>
</dbReference>
<evidence type="ECO:0000256" key="3">
    <source>
        <dbReference type="ARBA" id="ARBA00022603"/>
    </source>
</evidence>
<evidence type="ECO:0000256" key="4">
    <source>
        <dbReference type="ARBA" id="ARBA00022679"/>
    </source>
</evidence>
<comment type="function">
    <text evidence="6">Specifically methylates the N4 position of cytidine in position 1402 (C1402) of 16S rRNA.</text>
</comment>
<dbReference type="InterPro" id="IPR029063">
    <property type="entry name" value="SAM-dependent_MTases_sf"/>
</dbReference>
<feature type="binding site" evidence="6">
    <location>
        <position position="90"/>
    </location>
    <ligand>
        <name>S-adenosyl-L-methionine</name>
        <dbReference type="ChEBI" id="CHEBI:59789"/>
    </ligand>
</feature>
<keyword evidence="5 6" id="KW-0949">S-adenosyl-L-methionine</keyword>
<feature type="binding site" evidence="6">
    <location>
        <position position="118"/>
    </location>
    <ligand>
        <name>S-adenosyl-L-methionine</name>
        <dbReference type="ChEBI" id="CHEBI:59789"/>
    </ligand>
</feature>
<reference evidence="7 8" key="1">
    <citation type="journal article" date="2016" name="Nat. Commun.">
        <title>Thousands of microbial genomes shed light on interconnected biogeochemical processes in an aquifer system.</title>
        <authorList>
            <person name="Anantharaman K."/>
            <person name="Brown C.T."/>
            <person name="Hug L.A."/>
            <person name="Sharon I."/>
            <person name="Castelle C.J."/>
            <person name="Probst A.J."/>
            <person name="Thomas B.C."/>
            <person name="Singh A."/>
            <person name="Wilkins M.J."/>
            <person name="Karaoz U."/>
            <person name="Brodie E.L."/>
            <person name="Williams K.H."/>
            <person name="Hubbard S.S."/>
            <person name="Banfield J.F."/>
        </authorList>
    </citation>
    <scope>NUCLEOTIDE SEQUENCE [LARGE SCALE GENOMIC DNA]</scope>
</reference>
<dbReference type="HAMAP" id="MF_01007">
    <property type="entry name" value="16SrRNA_methyltr_H"/>
    <property type="match status" value="1"/>
</dbReference>
<keyword evidence="4 6" id="KW-0808">Transferase</keyword>
<keyword evidence="3 6" id="KW-0489">Methyltransferase</keyword>
<evidence type="ECO:0000256" key="5">
    <source>
        <dbReference type="ARBA" id="ARBA00022691"/>
    </source>
</evidence>
<keyword evidence="6" id="KW-0963">Cytoplasm</keyword>
<evidence type="ECO:0000313" key="8">
    <source>
        <dbReference type="Proteomes" id="UP000178812"/>
    </source>
</evidence>
<feature type="binding site" evidence="6">
    <location>
        <position position="63"/>
    </location>
    <ligand>
        <name>S-adenosyl-L-methionine</name>
        <dbReference type="ChEBI" id="CHEBI:59789"/>
    </ligand>
</feature>
<evidence type="ECO:0000313" key="7">
    <source>
        <dbReference type="EMBL" id="OGM05929.1"/>
    </source>
</evidence>
<evidence type="ECO:0000256" key="2">
    <source>
        <dbReference type="ARBA" id="ARBA00022552"/>
    </source>
</evidence>
<comment type="subcellular location">
    <subcellularLocation>
        <location evidence="6">Cytoplasm</location>
    </subcellularLocation>
</comment>
<dbReference type="Gene3D" id="3.40.50.150">
    <property type="entry name" value="Vaccinia Virus protein VP39"/>
    <property type="match status" value="1"/>
</dbReference>
<dbReference type="InterPro" id="IPR023397">
    <property type="entry name" value="SAM-dep_MeTrfase_MraW_recog"/>
</dbReference>
<dbReference type="Gene3D" id="1.10.150.170">
    <property type="entry name" value="Putative methyltransferase TM0872, insert domain"/>
    <property type="match status" value="1"/>
</dbReference>
<evidence type="ECO:0000256" key="1">
    <source>
        <dbReference type="ARBA" id="ARBA00010396"/>
    </source>
</evidence>
<dbReference type="Proteomes" id="UP000178812">
    <property type="component" value="Unassembled WGS sequence"/>
</dbReference>
<proteinExistence type="inferred from homology"/>
<comment type="similarity">
    <text evidence="1 6">Belongs to the methyltransferase superfamily. RsmH family.</text>
</comment>
<dbReference type="SUPFAM" id="SSF81799">
    <property type="entry name" value="Putative methyltransferase TM0872, insert domain"/>
    <property type="match status" value="1"/>
</dbReference>
<comment type="catalytic activity">
    <reaction evidence="6">
        <text>cytidine(1402) in 16S rRNA + S-adenosyl-L-methionine = N(4)-methylcytidine(1402) in 16S rRNA + S-adenosyl-L-homocysteine + H(+)</text>
        <dbReference type="Rhea" id="RHEA:42928"/>
        <dbReference type="Rhea" id="RHEA-COMP:10286"/>
        <dbReference type="Rhea" id="RHEA-COMP:10287"/>
        <dbReference type="ChEBI" id="CHEBI:15378"/>
        <dbReference type="ChEBI" id="CHEBI:57856"/>
        <dbReference type="ChEBI" id="CHEBI:59789"/>
        <dbReference type="ChEBI" id="CHEBI:74506"/>
        <dbReference type="ChEBI" id="CHEBI:82748"/>
        <dbReference type="EC" id="2.1.1.199"/>
    </reaction>
</comment>
<dbReference type="CDD" id="cd02440">
    <property type="entry name" value="AdoMet_MTases"/>
    <property type="match status" value="1"/>
</dbReference>
<dbReference type="GO" id="GO:0005737">
    <property type="term" value="C:cytoplasm"/>
    <property type="evidence" value="ECO:0007669"/>
    <property type="project" value="UniProtKB-SubCell"/>
</dbReference>
<dbReference type="PANTHER" id="PTHR11265:SF0">
    <property type="entry name" value="12S RRNA N4-METHYLCYTIDINE METHYLTRANSFERASE"/>
    <property type="match status" value="1"/>
</dbReference>
<feature type="binding site" evidence="6">
    <location>
        <begin position="46"/>
        <end position="48"/>
    </location>
    <ligand>
        <name>S-adenosyl-L-methionine</name>
        <dbReference type="ChEBI" id="CHEBI:59789"/>
    </ligand>
</feature>
<name>A0A1F7WU10_9BACT</name>
<evidence type="ECO:0000256" key="6">
    <source>
        <dbReference type="HAMAP-Rule" id="MF_01007"/>
    </source>
</evidence>
<dbReference type="AlphaFoldDB" id="A0A1F7WU10"/>